<dbReference type="PROSITE" id="PS50231">
    <property type="entry name" value="RICIN_B_LECTIN"/>
    <property type="match status" value="1"/>
</dbReference>
<evidence type="ECO:0000313" key="11">
    <source>
        <dbReference type="Proteomes" id="UP000053244"/>
    </source>
</evidence>
<dbReference type="Gene3D" id="3.40.50.1820">
    <property type="entry name" value="alpha/beta hydrolase"/>
    <property type="match status" value="1"/>
</dbReference>
<protein>
    <submittedName>
        <fullName evidence="10">Feruloyl esterase</fullName>
    </submittedName>
</protein>
<dbReference type="GO" id="GO:0005576">
    <property type="term" value="C:extracellular region"/>
    <property type="evidence" value="ECO:0007669"/>
    <property type="project" value="UniProtKB-SubCell"/>
</dbReference>
<dbReference type="PANTHER" id="PTHR38050">
    <property type="match status" value="1"/>
</dbReference>
<evidence type="ECO:0000313" key="10">
    <source>
        <dbReference type="EMBL" id="KUL21420.1"/>
    </source>
</evidence>
<dbReference type="GO" id="GO:0045493">
    <property type="term" value="P:xylan catabolic process"/>
    <property type="evidence" value="ECO:0007669"/>
    <property type="project" value="UniProtKB-KW"/>
</dbReference>
<sequence length="456" mass="47059">MKVRSRAGTVAVLVAAAVALTAGVSLPASAAVAGPIAGLAGKCLDVAAGGTANGTKVQLYDCNGTAAQQWNVADDGTIRALGKCLDVSGGINANGTKVQLWDCLGNGHQQWRYDTTTKGLMNPETGRCLDAAGQSSANGTQIQVWACNSQTNQDWVLPGGGTPGGCTRSVGAGEHQIPVTLAGRQYQVTVYVPAGTSPATRLPMVLDLHGTQMTGSQQLQYSVIKPAADAGKFLVVAPTGDIPAASGFAWNVPGVGTVPAGARDDVAFLDQVITTATAVLCADPSRVYGTGYSGGGRMMSAFACQRADRVAAIAPVAGLRAGRPDPQDTSRPDPQSCAPVRPMPVIAFHGEQDATNPYQGGGTELWRYSVPVAQRRWAQINGCTTGPTVTAVSAHVGKTVYSTCTAGADVVLYAVSNGGHTWPDTSVDNGNGTVTHEISADTLMWEFFQRFRLPTA</sequence>
<keyword evidence="11" id="KW-1185">Reference proteome</keyword>
<evidence type="ECO:0000256" key="2">
    <source>
        <dbReference type="ARBA" id="ARBA00022525"/>
    </source>
</evidence>
<dbReference type="CDD" id="cd23451">
    <property type="entry name" value="beta-trefoil_Ricin_laminarinase"/>
    <property type="match status" value="1"/>
</dbReference>
<dbReference type="SUPFAM" id="SSF50370">
    <property type="entry name" value="Ricin B-like lectins"/>
    <property type="match status" value="1"/>
</dbReference>
<dbReference type="OrthoDB" id="9767239at2"/>
<reference evidence="10 11" key="1">
    <citation type="submission" date="2015-10" db="EMBL/GenBank/DDBJ databases">
        <authorList>
            <person name="Gilbert D.G."/>
        </authorList>
    </citation>
    <scope>NUCLEOTIDE SEQUENCE [LARGE SCALE GENOMIC DNA]</scope>
    <source>
        <strain evidence="10 11">NRRL B-16712</strain>
    </source>
</reference>
<dbReference type="EMBL" id="LLZH01000353">
    <property type="protein sequence ID" value="KUL21420.1"/>
    <property type="molecule type" value="Genomic_DNA"/>
</dbReference>
<dbReference type="PANTHER" id="PTHR38050:SF2">
    <property type="entry name" value="FERULOYL ESTERASE C-RELATED"/>
    <property type="match status" value="1"/>
</dbReference>
<dbReference type="Proteomes" id="UP000053244">
    <property type="component" value="Unassembled WGS sequence"/>
</dbReference>
<name>A0A101J717_9ACTN</name>
<keyword evidence="6" id="KW-0119">Carbohydrate metabolism</keyword>
<dbReference type="SMART" id="SM00458">
    <property type="entry name" value="RICIN"/>
    <property type="match status" value="1"/>
</dbReference>
<dbReference type="GO" id="GO:0030600">
    <property type="term" value="F:feruloyl esterase activity"/>
    <property type="evidence" value="ECO:0007669"/>
    <property type="project" value="InterPro"/>
</dbReference>
<evidence type="ECO:0000259" key="9">
    <source>
        <dbReference type="SMART" id="SM00458"/>
    </source>
</evidence>
<comment type="caution">
    <text evidence="10">The sequence shown here is derived from an EMBL/GenBank/DDBJ whole genome shotgun (WGS) entry which is preliminary data.</text>
</comment>
<evidence type="ECO:0000256" key="8">
    <source>
        <dbReference type="SAM" id="SignalP"/>
    </source>
</evidence>
<dbReference type="SUPFAM" id="SSF53474">
    <property type="entry name" value="alpha/beta-Hydrolases"/>
    <property type="match status" value="1"/>
</dbReference>
<dbReference type="InterPro" id="IPR000772">
    <property type="entry name" value="Ricin_B_lectin"/>
</dbReference>
<comment type="subcellular location">
    <subcellularLocation>
        <location evidence="1">Secreted</location>
    </subcellularLocation>
</comment>
<keyword evidence="3" id="KW-0858">Xylan degradation</keyword>
<feature type="signal peptide" evidence="8">
    <location>
        <begin position="1"/>
        <end position="30"/>
    </location>
</feature>
<dbReference type="Pfam" id="PF00652">
    <property type="entry name" value="Ricin_B_lectin"/>
    <property type="match status" value="1"/>
</dbReference>
<dbReference type="InterPro" id="IPR029058">
    <property type="entry name" value="AB_hydrolase_fold"/>
</dbReference>
<feature type="domain" description="Ricin B lectin" evidence="9">
    <location>
        <begin position="30"/>
        <end position="158"/>
    </location>
</feature>
<evidence type="ECO:0000256" key="7">
    <source>
        <dbReference type="ARBA" id="ARBA00023326"/>
    </source>
</evidence>
<keyword evidence="2" id="KW-0964">Secreted</keyword>
<evidence type="ECO:0000256" key="5">
    <source>
        <dbReference type="ARBA" id="ARBA00022801"/>
    </source>
</evidence>
<keyword evidence="7" id="KW-0624">Polysaccharide degradation</keyword>
<keyword evidence="4 8" id="KW-0732">Signal</keyword>
<evidence type="ECO:0000256" key="3">
    <source>
        <dbReference type="ARBA" id="ARBA00022651"/>
    </source>
</evidence>
<accession>A0A101J717</accession>
<gene>
    <name evidence="10" type="ORF">ADL15_50720</name>
</gene>
<dbReference type="RefSeq" id="WP_067708789.1">
    <property type="nucleotide sequence ID" value="NZ_LLZH01000353.1"/>
</dbReference>
<proteinExistence type="predicted"/>
<dbReference type="AlphaFoldDB" id="A0A101J717"/>
<keyword evidence="5" id="KW-0378">Hydrolase</keyword>
<dbReference type="Gene3D" id="2.80.10.50">
    <property type="match status" value="1"/>
</dbReference>
<dbReference type="InterPro" id="IPR035992">
    <property type="entry name" value="Ricin_B-like_lectins"/>
</dbReference>
<evidence type="ECO:0000256" key="6">
    <source>
        <dbReference type="ARBA" id="ARBA00023277"/>
    </source>
</evidence>
<organism evidence="10 11">
    <name type="scientific">Actinoplanes awajinensis subsp. mycoplanecinus</name>
    <dbReference type="NCBI Taxonomy" id="135947"/>
    <lineage>
        <taxon>Bacteria</taxon>
        <taxon>Bacillati</taxon>
        <taxon>Actinomycetota</taxon>
        <taxon>Actinomycetes</taxon>
        <taxon>Micromonosporales</taxon>
        <taxon>Micromonosporaceae</taxon>
        <taxon>Actinoplanes</taxon>
    </lineage>
</organism>
<evidence type="ECO:0000256" key="4">
    <source>
        <dbReference type="ARBA" id="ARBA00022729"/>
    </source>
</evidence>
<evidence type="ECO:0000256" key="1">
    <source>
        <dbReference type="ARBA" id="ARBA00004613"/>
    </source>
</evidence>
<feature type="chain" id="PRO_5007097429" evidence="8">
    <location>
        <begin position="31"/>
        <end position="456"/>
    </location>
</feature>
<dbReference type="InterPro" id="IPR043595">
    <property type="entry name" value="FaeB/C/D"/>
</dbReference>